<keyword evidence="5" id="KW-1185">Reference proteome</keyword>
<dbReference type="AlphaFoldDB" id="A0AAN6XUS6"/>
<comment type="caution">
    <text evidence="4">The sequence shown here is derived from an EMBL/GenBank/DDBJ whole genome shotgun (WGS) entry which is preliminary data.</text>
</comment>
<dbReference type="Gene3D" id="1.10.1200.10">
    <property type="entry name" value="ACP-like"/>
    <property type="match status" value="1"/>
</dbReference>
<keyword evidence="1" id="KW-0596">Phosphopantetheine</keyword>
<dbReference type="PANTHER" id="PTHR43775">
    <property type="entry name" value="FATTY ACID SYNTHASE"/>
    <property type="match status" value="1"/>
</dbReference>
<accession>A0AAN6XUS6</accession>
<dbReference type="InterPro" id="IPR036736">
    <property type="entry name" value="ACP-like_sf"/>
</dbReference>
<dbReference type="Proteomes" id="UP001303160">
    <property type="component" value="Unassembled WGS sequence"/>
</dbReference>
<evidence type="ECO:0000256" key="1">
    <source>
        <dbReference type="ARBA" id="ARBA00022450"/>
    </source>
</evidence>
<evidence type="ECO:0000313" key="5">
    <source>
        <dbReference type="Proteomes" id="UP001303160"/>
    </source>
</evidence>
<dbReference type="GO" id="GO:0044550">
    <property type="term" value="P:secondary metabolite biosynthetic process"/>
    <property type="evidence" value="ECO:0007669"/>
    <property type="project" value="TreeGrafter"/>
</dbReference>
<dbReference type="InterPro" id="IPR009081">
    <property type="entry name" value="PP-bd_ACP"/>
</dbReference>
<reference evidence="4" key="2">
    <citation type="submission" date="2023-05" db="EMBL/GenBank/DDBJ databases">
        <authorList>
            <consortium name="Lawrence Berkeley National Laboratory"/>
            <person name="Steindorff A."/>
            <person name="Hensen N."/>
            <person name="Bonometti L."/>
            <person name="Westerberg I."/>
            <person name="Brannstrom I.O."/>
            <person name="Guillou S."/>
            <person name="Cros-Aarteil S."/>
            <person name="Calhoun S."/>
            <person name="Haridas S."/>
            <person name="Kuo A."/>
            <person name="Mondo S."/>
            <person name="Pangilinan J."/>
            <person name="Riley R."/>
            <person name="Labutti K."/>
            <person name="Andreopoulos B."/>
            <person name="Lipzen A."/>
            <person name="Chen C."/>
            <person name="Yanf M."/>
            <person name="Daum C."/>
            <person name="Ng V."/>
            <person name="Clum A."/>
            <person name="Ohm R."/>
            <person name="Martin F."/>
            <person name="Silar P."/>
            <person name="Natvig D."/>
            <person name="Lalanne C."/>
            <person name="Gautier V."/>
            <person name="Ament-Velasquez S.L."/>
            <person name="Kruys A."/>
            <person name="Hutchinson M.I."/>
            <person name="Powell A.J."/>
            <person name="Barry K."/>
            <person name="Miller A.N."/>
            <person name="Grigoriev I.V."/>
            <person name="Debuchy R."/>
            <person name="Gladieux P."/>
            <person name="Thoren M.H."/>
            <person name="Johannesson H."/>
        </authorList>
    </citation>
    <scope>NUCLEOTIDE SEQUENCE</scope>
    <source>
        <strain evidence="4">CBS 315.58</strain>
    </source>
</reference>
<gene>
    <name evidence="4" type="ORF">QBC40DRAFT_292493</name>
</gene>
<organism evidence="4 5">
    <name type="scientific">Triangularia verruculosa</name>
    <dbReference type="NCBI Taxonomy" id="2587418"/>
    <lineage>
        <taxon>Eukaryota</taxon>
        <taxon>Fungi</taxon>
        <taxon>Dikarya</taxon>
        <taxon>Ascomycota</taxon>
        <taxon>Pezizomycotina</taxon>
        <taxon>Sordariomycetes</taxon>
        <taxon>Sordariomycetidae</taxon>
        <taxon>Sordariales</taxon>
        <taxon>Podosporaceae</taxon>
        <taxon>Triangularia</taxon>
    </lineage>
</organism>
<dbReference type="GO" id="GO:0031177">
    <property type="term" value="F:phosphopantetheine binding"/>
    <property type="evidence" value="ECO:0007669"/>
    <property type="project" value="InterPro"/>
</dbReference>
<dbReference type="InterPro" id="IPR050091">
    <property type="entry name" value="PKS_NRPS_Biosynth_Enz"/>
</dbReference>
<reference evidence="4" key="1">
    <citation type="journal article" date="2023" name="Mol. Phylogenet. Evol.">
        <title>Genome-scale phylogeny and comparative genomics of the fungal order Sordariales.</title>
        <authorList>
            <person name="Hensen N."/>
            <person name="Bonometti L."/>
            <person name="Westerberg I."/>
            <person name="Brannstrom I.O."/>
            <person name="Guillou S."/>
            <person name="Cros-Aarteil S."/>
            <person name="Calhoun S."/>
            <person name="Haridas S."/>
            <person name="Kuo A."/>
            <person name="Mondo S."/>
            <person name="Pangilinan J."/>
            <person name="Riley R."/>
            <person name="LaButti K."/>
            <person name="Andreopoulos B."/>
            <person name="Lipzen A."/>
            <person name="Chen C."/>
            <person name="Yan M."/>
            <person name="Daum C."/>
            <person name="Ng V."/>
            <person name="Clum A."/>
            <person name="Steindorff A."/>
            <person name="Ohm R.A."/>
            <person name="Martin F."/>
            <person name="Silar P."/>
            <person name="Natvig D.O."/>
            <person name="Lalanne C."/>
            <person name="Gautier V."/>
            <person name="Ament-Velasquez S.L."/>
            <person name="Kruys A."/>
            <person name="Hutchinson M.I."/>
            <person name="Powell A.J."/>
            <person name="Barry K."/>
            <person name="Miller A.N."/>
            <person name="Grigoriev I.V."/>
            <person name="Debuchy R."/>
            <person name="Gladieux P."/>
            <person name="Hiltunen Thoren M."/>
            <person name="Johannesson H."/>
        </authorList>
    </citation>
    <scope>NUCLEOTIDE SEQUENCE</scope>
    <source>
        <strain evidence="4">CBS 315.58</strain>
    </source>
</reference>
<protein>
    <submittedName>
        <fullName evidence="4">KR-domain-containing protein</fullName>
    </submittedName>
</protein>
<evidence type="ECO:0000313" key="4">
    <source>
        <dbReference type="EMBL" id="KAK4204962.1"/>
    </source>
</evidence>
<dbReference type="EMBL" id="MU863879">
    <property type="protein sequence ID" value="KAK4204962.1"/>
    <property type="molecule type" value="Genomic_DNA"/>
</dbReference>
<dbReference type="PANTHER" id="PTHR43775:SF37">
    <property type="entry name" value="SI:DKEY-61P9.11"/>
    <property type="match status" value="1"/>
</dbReference>
<evidence type="ECO:0000256" key="2">
    <source>
        <dbReference type="ARBA" id="ARBA00022553"/>
    </source>
</evidence>
<dbReference type="SMART" id="SM00823">
    <property type="entry name" value="PKS_PP"/>
    <property type="match status" value="1"/>
</dbReference>
<proteinExistence type="predicted"/>
<dbReference type="InterPro" id="IPR020806">
    <property type="entry name" value="PKS_PP-bd"/>
</dbReference>
<keyword evidence="2" id="KW-0597">Phosphoprotein</keyword>
<name>A0AAN6XUS6_9PEZI</name>
<dbReference type="SUPFAM" id="SSF47336">
    <property type="entry name" value="ACP-like"/>
    <property type="match status" value="1"/>
</dbReference>
<feature type="domain" description="Carrier" evidence="3">
    <location>
        <begin position="109"/>
        <end position="190"/>
    </location>
</feature>
<dbReference type="Pfam" id="PF08659">
    <property type="entry name" value="KR"/>
    <property type="match status" value="1"/>
</dbReference>
<dbReference type="Pfam" id="PF00550">
    <property type="entry name" value="PP-binding"/>
    <property type="match status" value="1"/>
</dbReference>
<evidence type="ECO:0000259" key="3">
    <source>
        <dbReference type="PROSITE" id="PS50075"/>
    </source>
</evidence>
<dbReference type="GO" id="GO:0006633">
    <property type="term" value="P:fatty acid biosynthetic process"/>
    <property type="evidence" value="ECO:0007669"/>
    <property type="project" value="TreeGrafter"/>
</dbReference>
<dbReference type="PROSITE" id="PS50075">
    <property type="entry name" value="CARRIER"/>
    <property type="match status" value="1"/>
</dbReference>
<dbReference type="InterPro" id="IPR013968">
    <property type="entry name" value="PKS_KR"/>
</dbReference>
<dbReference type="Gene3D" id="3.40.50.720">
    <property type="entry name" value="NAD(P)-binding Rossmann-like Domain"/>
    <property type="match status" value="1"/>
</dbReference>
<dbReference type="GO" id="GO:0004312">
    <property type="term" value="F:fatty acid synthase activity"/>
    <property type="evidence" value="ECO:0007669"/>
    <property type="project" value="TreeGrafter"/>
</dbReference>
<sequence length="193" mass="20627">MPGQANYAAANTFIDAFVQFQHQPGQLPASVVDVGAVEGIGWNSDNPKVLERSGWLEGAILKQRELFQATTVAAFAPHPASTSDDSSSYQGCSAALHRRAAGKPRQNNPSTSTFIATDITMWVFDLLLKPIEDGGEVDLARSFVDIGFDSLAAVELRTRWKAVLGLDISVLEIMSFANLAASGDFAVQGLKAT</sequence>